<dbReference type="PROSITE" id="PS51257">
    <property type="entry name" value="PROKAR_LIPOPROTEIN"/>
    <property type="match status" value="1"/>
</dbReference>
<accession>A0A5S9F3C3</accession>
<sequence>MKKNAFVIVLYLTALISFACVCFLARYYVPAYKEIFRDFGMALPIISIYSLMISDTIAIYFFPAIACALIITTVVWTLPSIAFKTVGFCFLILANTLLGAILYGGVLVSASHLQPASILTYALQDKSSDLSSTYQKIVDEAKSPQFVQELQNAPAKFLEIGIHALADANNEITVELIDKALQENVWQQAQFSKDLHHTQWKLLAVSIYALYRIQGKYPEEISKKIEVFHHSEKFLPAVRFMCRDKSVLSDVIKYYTPDFARQLATWSPESVGKNSQPQVNFKDISSHDMLQCITQAMHMLQYITQYQH</sequence>
<name>A0A5S9F3C3_UABAM</name>
<protein>
    <submittedName>
        <fullName evidence="2">Uncharacterized protein</fullName>
    </submittedName>
</protein>
<evidence type="ECO:0000313" key="3">
    <source>
        <dbReference type="Proteomes" id="UP000326354"/>
    </source>
</evidence>
<reference evidence="2 3" key="1">
    <citation type="submission" date="2019-08" db="EMBL/GenBank/DDBJ databases">
        <title>Complete genome sequence of Candidatus Uab amorphum.</title>
        <authorList>
            <person name="Shiratori T."/>
            <person name="Suzuki S."/>
            <person name="Kakizawa Y."/>
            <person name="Ishida K."/>
        </authorList>
    </citation>
    <scope>NUCLEOTIDE SEQUENCE [LARGE SCALE GENOMIC DNA]</scope>
    <source>
        <strain evidence="2 3">SRT547</strain>
    </source>
</reference>
<dbReference type="RefSeq" id="WP_151967490.1">
    <property type="nucleotide sequence ID" value="NZ_AP019860.1"/>
</dbReference>
<feature type="transmembrane region" description="Helical" evidence="1">
    <location>
        <begin position="6"/>
        <end position="28"/>
    </location>
</feature>
<keyword evidence="1" id="KW-1133">Transmembrane helix</keyword>
<feature type="transmembrane region" description="Helical" evidence="1">
    <location>
        <begin position="58"/>
        <end position="78"/>
    </location>
</feature>
<gene>
    <name evidence="2" type="ORF">UABAM_01635</name>
</gene>
<dbReference type="EMBL" id="AP019860">
    <property type="protein sequence ID" value="BBM83284.1"/>
    <property type="molecule type" value="Genomic_DNA"/>
</dbReference>
<keyword evidence="1" id="KW-0812">Transmembrane</keyword>
<keyword evidence="3" id="KW-1185">Reference proteome</keyword>
<evidence type="ECO:0000256" key="1">
    <source>
        <dbReference type="SAM" id="Phobius"/>
    </source>
</evidence>
<dbReference type="Proteomes" id="UP000326354">
    <property type="component" value="Chromosome"/>
</dbReference>
<evidence type="ECO:0000313" key="2">
    <source>
        <dbReference type="EMBL" id="BBM83284.1"/>
    </source>
</evidence>
<feature type="transmembrane region" description="Helical" evidence="1">
    <location>
        <begin position="85"/>
        <end position="108"/>
    </location>
</feature>
<keyword evidence="1" id="KW-0472">Membrane</keyword>
<dbReference type="AlphaFoldDB" id="A0A5S9F3C3"/>
<dbReference type="KEGG" id="uam:UABAM_01635"/>
<proteinExistence type="predicted"/>
<organism evidence="2 3">
    <name type="scientific">Uabimicrobium amorphum</name>
    <dbReference type="NCBI Taxonomy" id="2596890"/>
    <lineage>
        <taxon>Bacteria</taxon>
        <taxon>Pseudomonadati</taxon>
        <taxon>Planctomycetota</taxon>
        <taxon>Candidatus Uabimicrobiia</taxon>
        <taxon>Candidatus Uabimicrobiales</taxon>
        <taxon>Candidatus Uabimicrobiaceae</taxon>
        <taxon>Candidatus Uabimicrobium</taxon>
    </lineage>
</organism>